<evidence type="ECO:0000313" key="2">
    <source>
        <dbReference type="Proteomes" id="UP001060085"/>
    </source>
</evidence>
<dbReference type="EMBL" id="CM044708">
    <property type="protein sequence ID" value="KAI5650256.1"/>
    <property type="molecule type" value="Genomic_DNA"/>
</dbReference>
<proteinExistence type="predicted"/>
<sequence length="203" mass="22966">MQFSSQQVLSLDTSILSQLFGKYALLGDDIIIADPRVANAYQSVINALGVTISLPKSLISDIGGSEFAKFFRICYYVWIFRPLGAGVIRDLDKNMATRSRRSIQHTSQTKLNEGWTKRELHERFQRVKILLQMSRIQQGSKGGIGNVDRIHVSVLMLIQDYKFSRGKDKLKTIESKTGAVRMKSAKMCPADESRPRPNMVLDR</sequence>
<organism evidence="1 2">
    <name type="scientific">Catharanthus roseus</name>
    <name type="common">Madagascar periwinkle</name>
    <name type="synonym">Vinca rosea</name>
    <dbReference type="NCBI Taxonomy" id="4058"/>
    <lineage>
        <taxon>Eukaryota</taxon>
        <taxon>Viridiplantae</taxon>
        <taxon>Streptophyta</taxon>
        <taxon>Embryophyta</taxon>
        <taxon>Tracheophyta</taxon>
        <taxon>Spermatophyta</taxon>
        <taxon>Magnoliopsida</taxon>
        <taxon>eudicotyledons</taxon>
        <taxon>Gunneridae</taxon>
        <taxon>Pentapetalae</taxon>
        <taxon>asterids</taxon>
        <taxon>lamiids</taxon>
        <taxon>Gentianales</taxon>
        <taxon>Apocynaceae</taxon>
        <taxon>Rauvolfioideae</taxon>
        <taxon>Vinceae</taxon>
        <taxon>Catharanthinae</taxon>
        <taxon>Catharanthus</taxon>
    </lineage>
</organism>
<comment type="caution">
    <text evidence="1">The sequence shown here is derived from an EMBL/GenBank/DDBJ whole genome shotgun (WGS) entry which is preliminary data.</text>
</comment>
<accession>A0ACB9ZRA2</accession>
<evidence type="ECO:0000313" key="1">
    <source>
        <dbReference type="EMBL" id="KAI5650256.1"/>
    </source>
</evidence>
<gene>
    <name evidence="1" type="ORF">M9H77_36261</name>
</gene>
<name>A0ACB9ZRA2_CATRO</name>
<protein>
    <submittedName>
        <fullName evidence="1">Uncharacterized protein</fullName>
    </submittedName>
</protein>
<reference evidence="2" key="1">
    <citation type="journal article" date="2023" name="Nat. Plants">
        <title>Single-cell RNA sequencing provides a high-resolution roadmap for understanding the multicellular compartmentation of specialized metabolism.</title>
        <authorList>
            <person name="Sun S."/>
            <person name="Shen X."/>
            <person name="Li Y."/>
            <person name="Li Y."/>
            <person name="Wang S."/>
            <person name="Li R."/>
            <person name="Zhang H."/>
            <person name="Shen G."/>
            <person name="Guo B."/>
            <person name="Wei J."/>
            <person name="Xu J."/>
            <person name="St-Pierre B."/>
            <person name="Chen S."/>
            <person name="Sun C."/>
        </authorList>
    </citation>
    <scope>NUCLEOTIDE SEQUENCE [LARGE SCALE GENOMIC DNA]</scope>
</reference>
<keyword evidence="2" id="KW-1185">Reference proteome</keyword>
<dbReference type="Proteomes" id="UP001060085">
    <property type="component" value="Linkage Group LG08"/>
</dbReference>